<dbReference type="AlphaFoldDB" id="A0AAU9K4H3"/>
<evidence type="ECO:0000313" key="3">
    <source>
        <dbReference type="Proteomes" id="UP001162131"/>
    </source>
</evidence>
<reference evidence="2" key="1">
    <citation type="submission" date="2021-09" db="EMBL/GenBank/DDBJ databases">
        <authorList>
            <consortium name="AG Swart"/>
            <person name="Singh M."/>
            <person name="Singh A."/>
            <person name="Seah K."/>
            <person name="Emmerich C."/>
        </authorList>
    </citation>
    <scope>NUCLEOTIDE SEQUENCE</scope>
    <source>
        <strain evidence="2">ATCC30299</strain>
    </source>
</reference>
<keyword evidence="1" id="KW-0472">Membrane</keyword>
<keyword evidence="3" id="KW-1185">Reference proteome</keyword>
<name>A0AAU9K4H3_9CILI</name>
<protein>
    <submittedName>
        <fullName evidence="2">Uncharacterized protein</fullName>
    </submittedName>
</protein>
<feature type="transmembrane region" description="Helical" evidence="1">
    <location>
        <begin position="23"/>
        <end position="41"/>
    </location>
</feature>
<feature type="transmembrane region" description="Helical" evidence="1">
    <location>
        <begin position="53"/>
        <end position="71"/>
    </location>
</feature>
<comment type="caution">
    <text evidence="2">The sequence shown here is derived from an EMBL/GenBank/DDBJ whole genome shotgun (WGS) entry which is preliminary data.</text>
</comment>
<evidence type="ECO:0000313" key="2">
    <source>
        <dbReference type="EMBL" id="CAG9334702.1"/>
    </source>
</evidence>
<gene>
    <name evidence="2" type="ORF">BSTOLATCC_MIC62244</name>
</gene>
<evidence type="ECO:0000256" key="1">
    <source>
        <dbReference type="SAM" id="Phobius"/>
    </source>
</evidence>
<dbReference type="EMBL" id="CAJZBQ010000059">
    <property type="protein sequence ID" value="CAG9334702.1"/>
    <property type="molecule type" value="Genomic_DNA"/>
</dbReference>
<organism evidence="2 3">
    <name type="scientific">Blepharisma stoltei</name>
    <dbReference type="NCBI Taxonomy" id="1481888"/>
    <lineage>
        <taxon>Eukaryota</taxon>
        <taxon>Sar</taxon>
        <taxon>Alveolata</taxon>
        <taxon>Ciliophora</taxon>
        <taxon>Postciliodesmatophora</taxon>
        <taxon>Heterotrichea</taxon>
        <taxon>Heterotrichida</taxon>
        <taxon>Blepharismidae</taxon>
        <taxon>Blepharisma</taxon>
    </lineage>
</organism>
<keyword evidence="1" id="KW-0812">Transmembrane</keyword>
<sequence>MVKIKVQIILIVMNKTVKRAESTVREALFGVVMASYIGFIFRWKPYNYPRFCWWQALSLIGVLWLSVLSTISSNVEGGYLI</sequence>
<proteinExistence type="predicted"/>
<dbReference type="Proteomes" id="UP001162131">
    <property type="component" value="Unassembled WGS sequence"/>
</dbReference>
<accession>A0AAU9K4H3</accession>
<keyword evidence="1" id="KW-1133">Transmembrane helix</keyword>